<dbReference type="InterPro" id="IPR051791">
    <property type="entry name" value="Pra-immunoreactive"/>
</dbReference>
<keyword evidence="4 7" id="KW-1133">Transmembrane helix</keyword>
<feature type="domain" description="RDD" evidence="8">
    <location>
        <begin position="18"/>
        <end position="131"/>
    </location>
</feature>
<dbReference type="eggNOG" id="COG1714">
    <property type="taxonomic scope" value="Bacteria"/>
</dbReference>
<comment type="subcellular location">
    <subcellularLocation>
        <location evidence="1">Cell membrane</location>
        <topology evidence="1">Multi-pass membrane protein</topology>
    </subcellularLocation>
</comment>
<proteinExistence type="predicted"/>
<feature type="transmembrane region" description="Helical" evidence="7">
    <location>
        <begin position="25"/>
        <end position="42"/>
    </location>
</feature>
<evidence type="ECO:0000256" key="3">
    <source>
        <dbReference type="ARBA" id="ARBA00022692"/>
    </source>
</evidence>
<dbReference type="PANTHER" id="PTHR36115:SF4">
    <property type="entry name" value="MEMBRANE PROTEIN"/>
    <property type="match status" value="1"/>
</dbReference>
<evidence type="ECO:0000259" key="8">
    <source>
        <dbReference type="Pfam" id="PF06271"/>
    </source>
</evidence>
<evidence type="ECO:0000256" key="4">
    <source>
        <dbReference type="ARBA" id="ARBA00022989"/>
    </source>
</evidence>
<name>D7CQC2_TRURR</name>
<evidence type="ECO:0000313" key="10">
    <source>
        <dbReference type="Proteomes" id="UP000000379"/>
    </source>
</evidence>
<evidence type="ECO:0000313" key="9">
    <source>
        <dbReference type="EMBL" id="ADI14906.1"/>
    </source>
</evidence>
<dbReference type="STRING" id="649638.Trad_1788"/>
<reference evidence="9 10" key="2">
    <citation type="journal article" date="2011" name="Stand. Genomic Sci.">
        <title>Complete genome sequence of Truepera radiovictrix type strain (RQ-24).</title>
        <authorList>
            <person name="Ivanova N."/>
            <person name="Rohde C."/>
            <person name="Munk C."/>
            <person name="Nolan M."/>
            <person name="Lucas S."/>
            <person name="Del Rio T.G."/>
            <person name="Tice H."/>
            <person name="Deshpande S."/>
            <person name="Cheng J.F."/>
            <person name="Tapia R."/>
            <person name="Han C."/>
            <person name="Goodwin L."/>
            <person name="Pitluck S."/>
            <person name="Liolios K."/>
            <person name="Mavromatis K."/>
            <person name="Mikhailova N."/>
            <person name="Pati A."/>
            <person name="Chen A."/>
            <person name="Palaniappan K."/>
            <person name="Land M."/>
            <person name="Hauser L."/>
            <person name="Chang Y.J."/>
            <person name="Jeffries C.D."/>
            <person name="Brambilla E."/>
            <person name="Rohde M."/>
            <person name="Goker M."/>
            <person name="Tindall B.J."/>
            <person name="Woyke T."/>
            <person name="Bristow J."/>
            <person name="Eisen J.A."/>
            <person name="Markowitz V."/>
            <person name="Hugenholtz P."/>
            <person name="Kyrpides N.C."/>
            <person name="Klenk H.P."/>
            <person name="Lapidus A."/>
        </authorList>
    </citation>
    <scope>NUCLEOTIDE SEQUENCE [LARGE SCALE GENOMIC DNA]</scope>
    <source>
        <strain evidence="10">DSM 17093 / CIP 108686 / LMG 22925 / RQ-24</strain>
    </source>
</reference>
<evidence type="ECO:0000256" key="6">
    <source>
        <dbReference type="SAM" id="MobiDB-lite"/>
    </source>
</evidence>
<dbReference type="GO" id="GO:0005886">
    <property type="term" value="C:plasma membrane"/>
    <property type="evidence" value="ECO:0007669"/>
    <property type="project" value="UniProtKB-SubCell"/>
</dbReference>
<evidence type="ECO:0000256" key="5">
    <source>
        <dbReference type="ARBA" id="ARBA00023136"/>
    </source>
</evidence>
<keyword evidence="10" id="KW-1185">Reference proteome</keyword>
<dbReference type="EMBL" id="CP002049">
    <property type="protein sequence ID" value="ADI14906.1"/>
    <property type="molecule type" value="Genomic_DNA"/>
</dbReference>
<keyword evidence="3 7" id="KW-0812">Transmembrane</keyword>
<dbReference type="Proteomes" id="UP000000379">
    <property type="component" value="Chromosome"/>
</dbReference>
<dbReference type="HOGENOM" id="CLU_053152_3_2_0"/>
<keyword evidence="2" id="KW-1003">Cell membrane</keyword>
<feature type="region of interest" description="Disordered" evidence="6">
    <location>
        <begin position="150"/>
        <end position="175"/>
    </location>
</feature>
<reference evidence="10" key="1">
    <citation type="submission" date="2010-05" db="EMBL/GenBank/DDBJ databases">
        <title>The complete genome of Truepera radiovictris DSM 17093.</title>
        <authorList>
            <consortium name="US DOE Joint Genome Institute (JGI-PGF)"/>
            <person name="Lucas S."/>
            <person name="Copeland A."/>
            <person name="Lapidus A."/>
            <person name="Glavina del Rio T."/>
            <person name="Dalin E."/>
            <person name="Tice H."/>
            <person name="Bruce D."/>
            <person name="Goodwin L."/>
            <person name="Pitluck S."/>
            <person name="Kyrpides N."/>
            <person name="Mavromatis K."/>
            <person name="Ovchinnikova G."/>
            <person name="Munk A.C."/>
            <person name="Detter J.C."/>
            <person name="Han C."/>
            <person name="Tapia R."/>
            <person name="Land M."/>
            <person name="Hauser L."/>
            <person name="Markowitz V."/>
            <person name="Cheng J.-F."/>
            <person name="Hugenholtz P."/>
            <person name="Woyke T."/>
            <person name="Wu D."/>
            <person name="Tindall B."/>
            <person name="Pomrenke H.G."/>
            <person name="Brambilla E."/>
            <person name="Klenk H.-P."/>
            <person name="Eisen J.A."/>
        </authorList>
    </citation>
    <scope>NUCLEOTIDE SEQUENCE [LARGE SCALE GENOMIC DNA]</scope>
    <source>
        <strain evidence="10">DSM 17093 / CIP 108686 / LMG 22925 / RQ-24</strain>
    </source>
</reference>
<evidence type="ECO:0000256" key="2">
    <source>
        <dbReference type="ARBA" id="ARBA00022475"/>
    </source>
</evidence>
<dbReference type="InterPro" id="IPR010432">
    <property type="entry name" value="RDD"/>
</dbReference>
<dbReference type="Pfam" id="PF06271">
    <property type="entry name" value="RDD"/>
    <property type="match status" value="1"/>
</dbReference>
<organism evidence="9 10">
    <name type="scientific">Truepera radiovictrix (strain DSM 17093 / CIP 108686 / LMG 22925 / RQ-24)</name>
    <dbReference type="NCBI Taxonomy" id="649638"/>
    <lineage>
        <taxon>Bacteria</taxon>
        <taxon>Thermotogati</taxon>
        <taxon>Deinococcota</taxon>
        <taxon>Deinococci</taxon>
        <taxon>Trueperales</taxon>
        <taxon>Trueperaceae</taxon>
        <taxon>Truepera</taxon>
    </lineage>
</organism>
<dbReference type="OrthoDB" id="9765721at2"/>
<dbReference type="AlphaFoldDB" id="D7CQC2"/>
<dbReference type="RefSeq" id="WP_013178273.1">
    <property type="nucleotide sequence ID" value="NC_014221.1"/>
</dbReference>
<protein>
    <submittedName>
        <fullName evidence="9">RDD domain containing protein</fullName>
    </submittedName>
</protein>
<feature type="transmembrane region" description="Helical" evidence="7">
    <location>
        <begin position="49"/>
        <end position="66"/>
    </location>
</feature>
<gene>
    <name evidence="9" type="ordered locus">Trad_1788</name>
</gene>
<feature type="transmembrane region" description="Helical" evidence="7">
    <location>
        <begin position="100"/>
        <end position="119"/>
    </location>
</feature>
<sequence length="175" mass="18499">MPCLYPKTSVSPSVRQTLAGIGERLIALILDGLLLGVVSGLLFRSDSRLGGALGFALGLAYQWYFLTRHQGQTPGKMLLNLRVVKVDGGALTDADAVLRYLGYVLNGLAFGLGWLWALFDANRQGWHDKLADTFVVKVGETLGVVGTEGTQAGAAEPLSAPLSTPKPDGEVSDDG</sequence>
<accession>D7CQC2</accession>
<evidence type="ECO:0000256" key="1">
    <source>
        <dbReference type="ARBA" id="ARBA00004651"/>
    </source>
</evidence>
<keyword evidence="5 7" id="KW-0472">Membrane</keyword>
<dbReference type="KEGG" id="tra:Trad_1788"/>
<dbReference type="PANTHER" id="PTHR36115">
    <property type="entry name" value="PROLINE-RICH ANTIGEN HOMOLOG-RELATED"/>
    <property type="match status" value="1"/>
</dbReference>
<evidence type="ECO:0000256" key="7">
    <source>
        <dbReference type="SAM" id="Phobius"/>
    </source>
</evidence>